<dbReference type="HAMAP" id="MF_01209">
    <property type="entry name" value="CPSase_S_chain"/>
    <property type="match status" value="1"/>
</dbReference>
<evidence type="ECO:0000256" key="6">
    <source>
        <dbReference type="ARBA" id="ARBA00022840"/>
    </source>
</evidence>
<dbReference type="Pfam" id="PF00988">
    <property type="entry name" value="CPSase_sm_chain"/>
    <property type="match status" value="1"/>
</dbReference>
<evidence type="ECO:0000256" key="8">
    <source>
        <dbReference type="ARBA" id="ARBA00022975"/>
    </source>
</evidence>
<dbReference type="PRINTS" id="PR00099">
    <property type="entry name" value="CPSGATASE"/>
</dbReference>
<reference evidence="14" key="1">
    <citation type="submission" date="2016-10" db="EMBL/GenBank/DDBJ databases">
        <authorList>
            <person name="Varghese N."/>
            <person name="Submissions S."/>
        </authorList>
    </citation>
    <scope>NUCLEOTIDE SEQUENCE [LARGE SCALE GENOMIC DNA]</scope>
    <source>
        <strain evidence="14">DSM 13577</strain>
    </source>
</reference>
<dbReference type="EMBL" id="FOIF01000046">
    <property type="protein sequence ID" value="SET09084.1"/>
    <property type="molecule type" value="Genomic_DNA"/>
</dbReference>
<dbReference type="AlphaFoldDB" id="A0A1I0BR17"/>
<evidence type="ECO:0000256" key="3">
    <source>
        <dbReference type="ARBA" id="ARBA00007800"/>
    </source>
</evidence>
<dbReference type="InterPro" id="IPR006274">
    <property type="entry name" value="CarbamoylP_synth_ssu"/>
</dbReference>
<feature type="binding site" evidence="11">
    <location>
        <position position="218"/>
    </location>
    <ligand>
        <name>L-glutamine</name>
        <dbReference type="ChEBI" id="CHEBI:58359"/>
    </ligand>
</feature>
<dbReference type="InterPro" id="IPR050472">
    <property type="entry name" value="Anth_synth/Amidotransfase"/>
</dbReference>
<feature type="active site" description="Nucleophile" evidence="11">
    <location>
        <position position="245"/>
    </location>
</feature>
<dbReference type="EC" id="6.3.5.5" evidence="11"/>
<dbReference type="InterPro" id="IPR035686">
    <property type="entry name" value="CPSase_GATase1"/>
</dbReference>
<feature type="binding site" evidence="11">
    <location>
        <position position="45"/>
    </location>
    <ligand>
        <name>L-glutamine</name>
        <dbReference type="ChEBI" id="CHEBI:58359"/>
    </ligand>
</feature>
<feature type="binding site" evidence="11">
    <location>
        <position position="290"/>
    </location>
    <ligand>
        <name>L-glutamine</name>
        <dbReference type="ChEBI" id="CHEBI:58359"/>
    </ligand>
</feature>
<evidence type="ECO:0000313" key="13">
    <source>
        <dbReference type="EMBL" id="SET09084.1"/>
    </source>
</evidence>
<feature type="binding site" evidence="11">
    <location>
        <position position="220"/>
    </location>
    <ligand>
        <name>L-glutamine</name>
        <dbReference type="ChEBI" id="CHEBI:58359"/>
    </ligand>
</feature>
<name>A0A1I0BR17_9FIRM</name>
<comment type="pathway">
    <text evidence="1 11">Pyrimidine metabolism; UMP biosynthesis via de novo pathway; (S)-dihydroorotate from bicarbonate: step 1/3.</text>
</comment>
<dbReference type="GO" id="GO:0006207">
    <property type="term" value="P:'de novo' pyrimidine nucleobase biosynthetic process"/>
    <property type="evidence" value="ECO:0007669"/>
    <property type="project" value="InterPro"/>
</dbReference>
<dbReference type="FunFam" id="3.50.30.20:FF:000001">
    <property type="entry name" value="Carbamoyl-phosphate synthase small chain"/>
    <property type="match status" value="1"/>
</dbReference>
<evidence type="ECO:0000313" key="14">
    <source>
        <dbReference type="Proteomes" id="UP000243819"/>
    </source>
</evidence>
<evidence type="ECO:0000256" key="2">
    <source>
        <dbReference type="ARBA" id="ARBA00005077"/>
    </source>
</evidence>
<feature type="binding site" evidence="11">
    <location>
        <position position="289"/>
    </location>
    <ligand>
        <name>L-glutamine</name>
        <dbReference type="ChEBI" id="CHEBI:58359"/>
    </ligand>
</feature>
<evidence type="ECO:0000256" key="1">
    <source>
        <dbReference type="ARBA" id="ARBA00004812"/>
    </source>
</evidence>
<dbReference type="PRINTS" id="PR00097">
    <property type="entry name" value="ANTSNTHASEII"/>
</dbReference>
<dbReference type="PROSITE" id="PS51273">
    <property type="entry name" value="GATASE_TYPE_1"/>
    <property type="match status" value="1"/>
</dbReference>
<dbReference type="UniPathway" id="UPA00068">
    <property type="reaction ID" value="UER00171"/>
</dbReference>
<evidence type="ECO:0000256" key="7">
    <source>
        <dbReference type="ARBA" id="ARBA00022962"/>
    </source>
</evidence>
<evidence type="ECO:0000256" key="4">
    <source>
        <dbReference type="ARBA" id="ARBA00022598"/>
    </source>
</evidence>
<dbReference type="PANTHER" id="PTHR43418:SF7">
    <property type="entry name" value="CARBAMOYL-PHOSPHATE SYNTHASE SMALL CHAIN"/>
    <property type="match status" value="1"/>
</dbReference>
<keyword evidence="4 11" id="KW-0436">Ligase</keyword>
<dbReference type="GO" id="GO:0004088">
    <property type="term" value="F:carbamoyl-phosphate synthase (glutamine-hydrolyzing) activity"/>
    <property type="evidence" value="ECO:0007669"/>
    <property type="project" value="UniProtKB-UniRule"/>
</dbReference>
<dbReference type="OrthoDB" id="9804328at2"/>
<dbReference type="InterPro" id="IPR002474">
    <property type="entry name" value="CarbamoylP_synth_ssu_N"/>
</dbReference>
<accession>A0A1I0BR17</accession>
<keyword evidence="8 11" id="KW-0665">Pyrimidine biosynthesis</keyword>
<dbReference type="SUPFAM" id="SSF52021">
    <property type="entry name" value="Carbamoyl phosphate synthetase, small subunit N-terminal domain"/>
    <property type="match status" value="1"/>
</dbReference>
<dbReference type="NCBIfam" id="TIGR01368">
    <property type="entry name" value="CPSaseIIsmall"/>
    <property type="match status" value="1"/>
</dbReference>
<dbReference type="InterPro" id="IPR017926">
    <property type="entry name" value="GATASE"/>
</dbReference>
<dbReference type="SUPFAM" id="SSF52317">
    <property type="entry name" value="Class I glutamine amidotransferase-like"/>
    <property type="match status" value="1"/>
</dbReference>
<dbReference type="InterPro" id="IPR036480">
    <property type="entry name" value="CarbP_synth_ssu_N_sf"/>
</dbReference>
<dbReference type="PRINTS" id="PR00096">
    <property type="entry name" value="GATASE"/>
</dbReference>
<dbReference type="Gene3D" id="3.50.30.20">
    <property type="entry name" value="Carbamoyl-phosphate synthase small subunit, N-terminal domain"/>
    <property type="match status" value="1"/>
</dbReference>
<comment type="catalytic activity">
    <reaction evidence="9 11">
        <text>hydrogencarbonate + L-glutamine + 2 ATP + H2O = carbamoyl phosphate + L-glutamate + 2 ADP + phosphate + 2 H(+)</text>
        <dbReference type="Rhea" id="RHEA:18633"/>
        <dbReference type="ChEBI" id="CHEBI:15377"/>
        <dbReference type="ChEBI" id="CHEBI:15378"/>
        <dbReference type="ChEBI" id="CHEBI:17544"/>
        <dbReference type="ChEBI" id="CHEBI:29985"/>
        <dbReference type="ChEBI" id="CHEBI:30616"/>
        <dbReference type="ChEBI" id="CHEBI:43474"/>
        <dbReference type="ChEBI" id="CHEBI:58228"/>
        <dbReference type="ChEBI" id="CHEBI:58359"/>
        <dbReference type="ChEBI" id="CHEBI:456216"/>
        <dbReference type="EC" id="6.3.5.5"/>
    </reaction>
</comment>
<keyword evidence="7 11" id="KW-0315">Glutamine amidotransferase</keyword>
<dbReference type="InterPro" id="IPR029062">
    <property type="entry name" value="Class_I_gatase-like"/>
</dbReference>
<comment type="pathway">
    <text evidence="2 11">Amino-acid biosynthesis; L-arginine biosynthesis; carbamoyl phosphate from bicarbonate: step 1/1.</text>
</comment>
<protein>
    <recommendedName>
        <fullName evidence="11">Carbamoyl phosphate synthase small chain</fullName>
        <ecNumber evidence="11">6.3.5.5</ecNumber>
    </recommendedName>
    <alternativeName>
        <fullName evidence="11">Carbamoyl phosphate synthetase glutamine chain</fullName>
    </alternativeName>
</protein>
<keyword evidence="5 11" id="KW-0547">Nucleotide-binding</keyword>
<feature type="binding site" evidence="11">
    <location>
        <position position="246"/>
    </location>
    <ligand>
        <name>L-glutamine</name>
        <dbReference type="ChEBI" id="CHEBI:58359"/>
    </ligand>
</feature>
<dbReference type="SMART" id="SM01097">
    <property type="entry name" value="CPSase_sm_chain"/>
    <property type="match status" value="1"/>
</dbReference>
<dbReference type="GO" id="GO:0044205">
    <property type="term" value="P:'de novo' UMP biosynthetic process"/>
    <property type="evidence" value="ECO:0007669"/>
    <property type="project" value="UniProtKB-UniRule"/>
</dbReference>
<comment type="similarity">
    <text evidence="3 11">Belongs to the CarA family.</text>
</comment>
<feature type="active site" evidence="11">
    <location>
        <position position="329"/>
    </location>
</feature>
<dbReference type="GO" id="GO:0006526">
    <property type="term" value="P:L-arginine biosynthetic process"/>
    <property type="evidence" value="ECO:0007669"/>
    <property type="project" value="UniProtKB-UniRule"/>
</dbReference>
<comment type="function">
    <text evidence="11">Small subunit of the glutamine-dependent carbamoyl phosphate synthetase (CPSase). CPSase catalyzes the formation of carbamoyl phosphate from the ammonia moiety of glutamine, carbonate, and phosphate donated by ATP, constituting the first step of 2 biosynthetic pathways, one leading to arginine and/or urea and the other to pyrimidine nucleotides. The small subunit (glutamine amidotransferase) binds and cleaves glutamine to supply the large subunit with the substrate ammonia.</text>
</comment>
<dbReference type="UniPathway" id="UPA00070">
    <property type="reaction ID" value="UER00115"/>
</dbReference>
<dbReference type="GO" id="GO:0004359">
    <property type="term" value="F:glutaminase activity"/>
    <property type="evidence" value="ECO:0007669"/>
    <property type="project" value="RHEA"/>
</dbReference>
<dbReference type="Gene3D" id="3.40.50.880">
    <property type="match status" value="1"/>
</dbReference>
<organism evidence="13 14">
    <name type="scientific">Anaerobranca gottschalkii DSM 13577</name>
    <dbReference type="NCBI Taxonomy" id="1120990"/>
    <lineage>
        <taxon>Bacteria</taxon>
        <taxon>Bacillati</taxon>
        <taxon>Bacillota</taxon>
        <taxon>Clostridia</taxon>
        <taxon>Eubacteriales</taxon>
        <taxon>Proteinivoracaceae</taxon>
        <taxon>Anaerobranca</taxon>
    </lineage>
</organism>
<keyword evidence="14" id="KW-1185">Reference proteome</keyword>
<feature type="region of interest" description="CPSase" evidence="11">
    <location>
        <begin position="1"/>
        <end position="170"/>
    </location>
</feature>
<comment type="catalytic activity">
    <reaction evidence="10 11">
        <text>L-glutamine + H2O = L-glutamate + NH4(+)</text>
        <dbReference type="Rhea" id="RHEA:15889"/>
        <dbReference type="ChEBI" id="CHEBI:15377"/>
        <dbReference type="ChEBI" id="CHEBI:28938"/>
        <dbReference type="ChEBI" id="CHEBI:29985"/>
        <dbReference type="ChEBI" id="CHEBI:58359"/>
    </reaction>
</comment>
<keyword evidence="11" id="KW-0055">Arginine biosynthesis</keyword>
<gene>
    <name evidence="11" type="primary">carA</name>
    <name evidence="13" type="ORF">SAMN03080614_10465</name>
</gene>
<feature type="binding site" evidence="11">
    <location>
        <position position="249"/>
    </location>
    <ligand>
        <name>L-glutamine</name>
        <dbReference type="ChEBI" id="CHEBI:58359"/>
    </ligand>
</feature>
<evidence type="ECO:0000256" key="11">
    <source>
        <dbReference type="HAMAP-Rule" id="MF_01209"/>
    </source>
</evidence>
<keyword evidence="11" id="KW-0028">Amino-acid biosynthesis</keyword>
<proteinExistence type="inferred from homology"/>
<dbReference type="Proteomes" id="UP000243819">
    <property type="component" value="Unassembled WGS sequence"/>
</dbReference>
<dbReference type="GO" id="GO:0005524">
    <property type="term" value="F:ATP binding"/>
    <property type="evidence" value="ECO:0007669"/>
    <property type="project" value="UniProtKB-UniRule"/>
</dbReference>
<feature type="domain" description="Carbamoyl-phosphate synthase small subunit N-terminal" evidence="12">
    <location>
        <begin position="1"/>
        <end position="131"/>
    </location>
</feature>
<dbReference type="RefSeq" id="WP_091351231.1">
    <property type="nucleotide sequence ID" value="NZ_FOIF01000046.1"/>
</dbReference>
<dbReference type="PANTHER" id="PTHR43418">
    <property type="entry name" value="MULTIFUNCTIONAL TRYPTOPHAN BIOSYNTHESIS PROTEIN-RELATED"/>
    <property type="match status" value="1"/>
</dbReference>
<sequence length="361" mass="39733">MKAALILENGAIFYGKGFGSIKETVGEVVFNTGMTGYQEVLTDPSYTGQIVTMTYPLIGNYGINLNDMESSSPKVKGFIVKEKANKPNHWACEMELEGFLKQHSIMAIEGIDTRAVTRIIRSYGTMKGIITVRDLTPAQIKNKFNSFQNTNVVEQVTTKEIYNIPGNGQHIAVLDFGVKKSILSTLTERGCSITVFPAFSKAEEILNSNPDGILLSNGPGDPKDLPEILKTIKGLIGKKPIFGICLGHQLLALSLGGDTEKLKFGHRGCNHPVKNLLTNKIGITSQNHGYVVKKDSLPPDVLVSHINLNDQTIEGIRHKFLPIFSVQFHPEASPGPQENAYLFDQFIQMTKEWKKCQGITA</sequence>
<evidence type="ECO:0000256" key="10">
    <source>
        <dbReference type="ARBA" id="ARBA00049285"/>
    </source>
</evidence>
<dbReference type="Pfam" id="PF00117">
    <property type="entry name" value="GATase"/>
    <property type="match status" value="1"/>
</dbReference>
<dbReference type="STRING" id="1120990.SAMN03080614_10465"/>
<dbReference type="NCBIfam" id="NF009475">
    <property type="entry name" value="PRK12838.1"/>
    <property type="match status" value="1"/>
</dbReference>
<feature type="active site" evidence="11">
    <location>
        <position position="331"/>
    </location>
</feature>
<evidence type="ECO:0000256" key="5">
    <source>
        <dbReference type="ARBA" id="ARBA00022741"/>
    </source>
</evidence>
<dbReference type="GO" id="GO:0006541">
    <property type="term" value="P:glutamine metabolic process"/>
    <property type="evidence" value="ECO:0007669"/>
    <property type="project" value="InterPro"/>
</dbReference>
<keyword evidence="6 11" id="KW-0067">ATP-binding</keyword>
<comment type="subunit">
    <text evidence="11">Composed of two chains; the small (or glutamine) chain promotes the hydrolysis of glutamine to ammonia, which is used by the large (or ammonia) chain to synthesize carbamoyl phosphate. Tetramer of heterodimers (alpha,beta)4.</text>
</comment>
<evidence type="ECO:0000259" key="12">
    <source>
        <dbReference type="SMART" id="SM01097"/>
    </source>
</evidence>
<dbReference type="CDD" id="cd01744">
    <property type="entry name" value="GATase1_CPSase"/>
    <property type="match status" value="1"/>
</dbReference>
<feature type="binding site" evidence="11">
    <location>
        <position position="287"/>
    </location>
    <ligand>
        <name>L-glutamine</name>
        <dbReference type="ChEBI" id="CHEBI:58359"/>
    </ligand>
</feature>
<evidence type="ECO:0000256" key="9">
    <source>
        <dbReference type="ARBA" id="ARBA00048816"/>
    </source>
</evidence>